<proteinExistence type="predicted"/>
<dbReference type="EMBL" id="MFIE01000001">
    <property type="protein sequence ID" value="OGF83340.1"/>
    <property type="molecule type" value="Genomic_DNA"/>
</dbReference>
<sequence length="68" mass="7854">MNSFLNDFLKTLPVEERAKYKNKKQEKWNFGVNEIESEILIKHVLQGIKKATTGIHSKHEKTRGGMAI</sequence>
<reference evidence="1 2" key="1">
    <citation type="journal article" date="2016" name="Nat. Commun.">
        <title>Thousands of microbial genomes shed light on interconnected biogeochemical processes in an aquifer system.</title>
        <authorList>
            <person name="Anantharaman K."/>
            <person name="Brown C.T."/>
            <person name="Hug L.A."/>
            <person name="Sharon I."/>
            <person name="Castelle C.J."/>
            <person name="Probst A.J."/>
            <person name="Thomas B.C."/>
            <person name="Singh A."/>
            <person name="Wilkins M.J."/>
            <person name="Karaoz U."/>
            <person name="Brodie E.L."/>
            <person name="Williams K.H."/>
            <person name="Hubbard S.S."/>
            <person name="Banfield J.F."/>
        </authorList>
    </citation>
    <scope>NUCLEOTIDE SEQUENCE [LARGE SCALE GENOMIC DNA]</scope>
</reference>
<protein>
    <submittedName>
        <fullName evidence="1">Uncharacterized protein</fullName>
    </submittedName>
</protein>
<dbReference type="Gene3D" id="3.10.400.10">
    <property type="entry name" value="Sulfate adenylyltransferase"/>
    <property type="match status" value="1"/>
</dbReference>
<organism evidence="1 2">
    <name type="scientific">Candidatus Giovannonibacteria bacterium RIFCSPLOWO2_01_FULL_46_13</name>
    <dbReference type="NCBI Taxonomy" id="1798352"/>
    <lineage>
        <taxon>Bacteria</taxon>
        <taxon>Candidatus Giovannoniibacteriota</taxon>
    </lineage>
</organism>
<comment type="caution">
    <text evidence="1">The sequence shown here is derived from an EMBL/GenBank/DDBJ whole genome shotgun (WGS) entry which is preliminary data.</text>
</comment>
<evidence type="ECO:0000313" key="1">
    <source>
        <dbReference type="EMBL" id="OGF83340.1"/>
    </source>
</evidence>
<dbReference type="AlphaFoldDB" id="A0A1F5X664"/>
<name>A0A1F5X664_9BACT</name>
<evidence type="ECO:0000313" key="2">
    <source>
        <dbReference type="Proteomes" id="UP000178684"/>
    </source>
</evidence>
<dbReference type="Proteomes" id="UP000178684">
    <property type="component" value="Unassembled WGS sequence"/>
</dbReference>
<accession>A0A1F5X664</accession>
<gene>
    <name evidence="1" type="ORF">A3B18_02020</name>
</gene>